<sequence>MVISTNALDPLLHRIPDACRRLSVSRTTLYELIKAGEIRSVKIGTRSLIPEVDLQRVLSSRLEAVR</sequence>
<accession>A0A2J0UCK9</accession>
<dbReference type="Proteomes" id="UP000596095">
    <property type="component" value="Chromosome"/>
</dbReference>
<dbReference type="Proteomes" id="UP000230167">
    <property type="component" value="Unassembled WGS sequence"/>
</dbReference>
<dbReference type="EMBL" id="NEQV01000002">
    <property type="protein sequence ID" value="PJL31184.1"/>
    <property type="molecule type" value="Genomic_DNA"/>
</dbReference>
<dbReference type="Pfam" id="PF12728">
    <property type="entry name" value="HTH_17"/>
    <property type="match status" value="1"/>
</dbReference>
<dbReference type="RefSeq" id="WP_019338908.1">
    <property type="nucleotide sequence ID" value="NZ_CBCPIZ010000012.1"/>
</dbReference>
<protein>
    <submittedName>
        <fullName evidence="3">Helix-turn-helix domain-containing protein</fullName>
    </submittedName>
</protein>
<reference evidence="4 6" key="3">
    <citation type="submission" date="2021-01" db="EMBL/GenBank/DDBJ databases">
        <title>Genome Characterization of a novel Stenotrophomonas isolate with high keratinase activity.</title>
        <authorList>
            <person name="Cao Z.-J."/>
        </authorList>
    </citation>
    <scope>NUCLEOTIDE SEQUENCE [LARGE SCALE GENOMIC DNA]</scope>
    <source>
        <strain evidence="4 6">DHHJ</strain>
    </source>
</reference>
<evidence type="ECO:0000259" key="1">
    <source>
        <dbReference type="Pfam" id="PF12728"/>
    </source>
</evidence>
<feature type="domain" description="Helix-turn-helix" evidence="1">
    <location>
        <begin position="15"/>
        <end position="61"/>
    </location>
</feature>
<evidence type="ECO:0000313" key="5">
    <source>
        <dbReference type="Proteomes" id="UP000230167"/>
    </source>
</evidence>
<dbReference type="InterPro" id="IPR010093">
    <property type="entry name" value="SinI_DNA-bd"/>
</dbReference>
<dbReference type="EMBL" id="CP067993">
    <property type="protein sequence ID" value="QQQ42021.1"/>
    <property type="molecule type" value="Genomic_DNA"/>
</dbReference>
<evidence type="ECO:0000313" key="4">
    <source>
        <dbReference type="EMBL" id="QQQ42021.1"/>
    </source>
</evidence>
<dbReference type="OrthoDB" id="7226381at2"/>
<dbReference type="EMBL" id="JADUNP010000020">
    <property type="protein sequence ID" value="MBH1652755.1"/>
    <property type="molecule type" value="Genomic_DNA"/>
</dbReference>
<dbReference type="InterPro" id="IPR041657">
    <property type="entry name" value="HTH_17"/>
</dbReference>
<name>A0A2J0UCK9_STEMA</name>
<organism evidence="3 5">
    <name type="scientific">Stenotrophomonas maltophilia</name>
    <name type="common">Pseudomonas maltophilia</name>
    <name type="synonym">Xanthomonas maltophilia</name>
    <dbReference type="NCBI Taxonomy" id="40324"/>
    <lineage>
        <taxon>Bacteria</taxon>
        <taxon>Pseudomonadati</taxon>
        <taxon>Pseudomonadota</taxon>
        <taxon>Gammaproteobacteria</taxon>
        <taxon>Lysobacterales</taxon>
        <taxon>Lysobacteraceae</taxon>
        <taxon>Stenotrophomonas</taxon>
        <taxon>Stenotrophomonas maltophilia group</taxon>
    </lineage>
</organism>
<evidence type="ECO:0000313" key="2">
    <source>
        <dbReference type="EMBL" id="MBH1652755.1"/>
    </source>
</evidence>
<reference evidence="3 5" key="1">
    <citation type="journal article" date="2017" name="Front. Microbiol.">
        <title>Double-Face Meets the Bacterial World: The Opportunistic Pathogen Stenotrophomonas maltophilia.</title>
        <authorList>
            <person name="Lira F."/>
            <person name="Berg G."/>
            <person name="Martinez J.L."/>
        </authorList>
    </citation>
    <scope>NUCLEOTIDE SEQUENCE [LARGE SCALE GENOMIC DNA]</scope>
    <source>
        <strain evidence="3 5">EA1</strain>
    </source>
</reference>
<reference evidence="2" key="2">
    <citation type="submission" date="2020-11" db="EMBL/GenBank/DDBJ databases">
        <title>Enhanced detection system for hospital associated transmission using whole genome sequencing surveillance.</title>
        <authorList>
            <person name="Harrison L.H."/>
            <person name="Van Tyne D."/>
            <person name="Marsh J.W."/>
            <person name="Griffith M.P."/>
            <person name="Snyder D.J."/>
            <person name="Cooper V.S."/>
            <person name="Mustapha M."/>
        </authorList>
    </citation>
    <scope>NUCLEOTIDE SEQUENCE</scope>
    <source>
        <strain evidence="2">STEN00091</strain>
    </source>
</reference>
<dbReference type="AlphaFoldDB" id="A0A2J0UCK9"/>
<dbReference type="NCBIfam" id="TIGR01764">
    <property type="entry name" value="excise"/>
    <property type="match status" value="1"/>
</dbReference>
<proteinExistence type="predicted"/>
<gene>
    <name evidence="3" type="ORF">B9Y64_06230</name>
    <name evidence="2" type="ORF">I5U67_11315</name>
    <name evidence="4" type="ORF">JJL50_19080</name>
</gene>
<dbReference type="Proteomes" id="UP000625930">
    <property type="component" value="Unassembled WGS sequence"/>
</dbReference>
<dbReference type="GO" id="GO:0003677">
    <property type="term" value="F:DNA binding"/>
    <property type="evidence" value="ECO:0007669"/>
    <property type="project" value="InterPro"/>
</dbReference>
<evidence type="ECO:0000313" key="6">
    <source>
        <dbReference type="Proteomes" id="UP000596095"/>
    </source>
</evidence>
<evidence type="ECO:0000313" key="3">
    <source>
        <dbReference type="EMBL" id="PJL31184.1"/>
    </source>
</evidence>